<dbReference type="AlphaFoldDB" id="A0A0A9HNC7"/>
<name>A0A0A9HNC7_ARUDO</name>
<reference evidence="1" key="2">
    <citation type="journal article" date="2015" name="Data Brief">
        <title>Shoot transcriptome of the giant reed, Arundo donax.</title>
        <authorList>
            <person name="Barrero R.A."/>
            <person name="Guerrero F.D."/>
            <person name="Moolhuijzen P."/>
            <person name="Goolsby J.A."/>
            <person name="Tidwell J."/>
            <person name="Bellgard S.E."/>
            <person name="Bellgard M.I."/>
        </authorList>
    </citation>
    <scope>NUCLEOTIDE SEQUENCE</scope>
    <source>
        <tissue evidence="1">Shoot tissue taken approximately 20 cm above the soil surface</tissue>
    </source>
</reference>
<protein>
    <submittedName>
        <fullName evidence="1">Uncharacterized protein</fullName>
    </submittedName>
</protein>
<accession>A0A0A9HNC7</accession>
<evidence type="ECO:0000313" key="1">
    <source>
        <dbReference type="EMBL" id="JAE36401.1"/>
    </source>
</evidence>
<reference evidence="1" key="1">
    <citation type="submission" date="2014-09" db="EMBL/GenBank/DDBJ databases">
        <authorList>
            <person name="Magalhaes I.L.F."/>
            <person name="Oliveira U."/>
            <person name="Santos F.R."/>
            <person name="Vidigal T.H.D.A."/>
            <person name="Brescovit A.D."/>
            <person name="Santos A.J."/>
        </authorList>
    </citation>
    <scope>NUCLEOTIDE SEQUENCE</scope>
    <source>
        <tissue evidence="1">Shoot tissue taken approximately 20 cm above the soil surface</tissue>
    </source>
</reference>
<organism evidence="1">
    <name type="scientific">Arundo donax</name>
    <name type="common">Giant reed</name>
    <name type="synonym">Donax arundinaceus</name>
    <dbReference type="NCBI Taxonomy" id="35708"/>
    <lineage>
        <taxon>Eukaryota</taxon>
        <taxon>Viridiplantae</taxon>
        <taxon>Streptophyta</taxon>
        <taxon>Embryophyta</taxon>
        <taxon>Tracheophyta</taxon>
        <taxon>Spermatophyta</taxon>
        <taxon>Magnoliopsida</taxon>
        <taxon>Liliopsida</taxon>
        <taxon>Poales</taxon>
        <taxon>Poaceae</taxon>
        <taxon>PACMAD clade</taxon>
        <taxon>Arundinoideae</taxon>
        <taxon>Arundineae</taxon>
        <taxon>Arundo</taxon>
    </lineage>
</organism>
<proteinExistence type="predicted"/>
<sequence length="25" mass="2924">MYHVPFDKFAYLLISFSVKMTVESA</sequence>
<dbReference type="EMBL" id="GBRH01161495">
    <property type="protein sequence ID" value="JAE36401.1"/>
    <property type="molecule type" value="Transcribed_RNA"/>
</dbReference>